<keyword evidence="3" id="KW-0378">Hydrolase</keyword>
<name>A0A543IZX9_9ACTN</name>
<dbReference type="SUPFAM" id="SSF56219">
    <property type="entry name" value="DNase I-like"/>
    <property type="match status" value="1"/>
</dbReference>
<evidence type="ECO:0000256" key="1">
    <source>
        <dbReference type="SAM" id="MobiDB-lite"/>
    </source>
</evidence>
<comment type="caution">
    <text evidence="3">The sequence shown here is derived from an EMBL/GenBank/DDBJ whole genome shotgun (WGS) entry which is preliminary data.</text>
</comment>
<feature type="region of interest" description="Disordered" evidence="1">
    <location>
        <begin position="1"/>
        <end position="23"/>
    </location>
</feature>
<keyword evidence="3" id="KW-0269">Exonuclease</keyword>
<evidence type="ECO:0000313" key="3">
    <source>
        <dbReference type="EMBL" id="TQM76123.1"/>
    </source>
</evidence>
<dbReference type="InterPro" id="IPR036691">
    <property type="entry name" value="Endo/exonu/phosph_ase_sf"/>
</dbReference>
<keyword evidence="3" id="KW-0255">Endonuclease</keyword>
<dbReference type="Gene3D" id="3.60.10.10">
    <property type="entry name" value="Endonuclease/exonuclease/phosphatase"/>
    <property type="match status" value="1"/>
</dbReference>
<dbReference type="GO" id="GO:0004527">
    <property type="term" value="F:exonuclease activity"/>
    <property type="evidence" value="ECO:0007669"/>
    <property type="project" value="UniProtKB-KW"/>
</dbReference>
<feature type="domain" description="Endonuclease/exonuclease/phosphatase" evidence="2">
    <location>
        <begin position="34"/>
        <end position="244"/>
    </location>
</feature>
<protein>
    <submittedName>
        <fullName evidence="3">Endonuclease/exonuclease/phosphatase family metal-dependent hydrolase</fullName>
    </submittedName>
</protein>
<accession>A0A543IZX9</accession>
<proteinExistence type="predicted"/>
<gene>
    <name evidence="3" type="ORF">FHX40_2848</name>
</gene>
<sequence>MPGKGAPRVSPARRAPAGPDAGGEPRATLRVACYNVRSLRDDVDALVRVITVMRPDVLCLQEVPRLLWWRRSLLARRVGMTVAAGRRGGALAILTGPGVRTVHREYHLLRPCPPLQRRALAIAVVAKDGFRAAVGSVHLDLAAGARLWHAAEIAGHMARVRERFGVPDVLAGDLNEGPGRAAWRYLTRRYTDCFAAAPDGDGATFPAARPRHRIDAVLAGPGLAVRACGVPRAAPADLAAATDHLPVLADLLFHHDLGDECRTGDTQLRTICS</sequence>
<organism evidence="3 4">
    <name type="scientific">Thermopolyspora flexuosa</name>
    <dbReference type="NCBI Taxonomy" id="103836"/>
    <lineage>
        <taxon>Bacteria</taxon>
        <taxon>Bacillati</taxon>
        <taxon>Actinomycetota</taxon>
        <taxon>Actinomycetes</taxon>
        <taxon>Streptosporangiales</taxon>
        <taxon>Streptosporangiaceae</taxon>
        <taxon>Thermopolyspora</taxon>
    </lineage>
</organism>
<dbReference type="AlphaFoldDB" id="A0A543IZX9"/>
<keyword evidence="3" id="KW-0540">Nuclease</keyword>
<evidence type="ECO:0000259" key="2">
    <source>
        <dbReference type="Pfam" id="PF03372"/>
    </source>
</evidence>
<dbReference type="Pfam" id="PF03372">
    <property type="entry name" value="Exo_endo_phos"/>
    <property type="match status" value="1"/>
</dbReference>
<dbReference type="Proteomes" id="UP000319213">
    <property type="component" value="Unassembled WGS sequence"/>
</dbReference>
<keyword evidence="4" id="KW-1185">Reference proteome</keyword>
<dbReference type="GO" id="GO:0004519">
    <property type="term" value="F:endonuclease activity"/>
    <property type="evidence" value="ECO:0007669"/>
    <property type="project" value="UniProtKB-KW"/>
</dbReference>
<dbReference type="EMBL" id="VFPQ01000001">
    <property type="protein sequence ID" value="TQM76123.1"/>
    <property type="molecule type" value="Genomic_DNA"/>
</dbReference>
<reference evidence="3 4" key="1">
    <citation type="submission" date="2019-06" db="EMBL/GenBank/DDBJ databases">
        <title>Sequencing the genomes of 1000 actinobacteria strains.</title>
        <authorList>
            <person name="Klenk H.-P."/>
        </authorList>
    </citation>
    <scope>NUCLEOTIDE SEQUENCE [LARGE SCALE GENOMIC DNA]</scope>
    <source>
        <strain evidence="3 4">DSM 43186</strain>
    </source>
</reference>
<dbReference type="InterPro" id="IPR005135">
    <property type="entry name" value="Endo/exonuclease/phosphatase"/>
</dbReference>
<evidence type="ECO:0000313" key="4">
    <source>
        <dbReference type="Proteomes" id="UP000319213"/>
    </source>
</evidence>